<accession>A0A5B9FYW8</accession>
<proteinExistence type="predicted"/>
<dbReference type="EMBL" id="CP042831">
    <property type="protein sequence ID" value="QEE51551.1"/>
    <property type="molecule type" value="Genomic_DNA"/>
</dbReference>
<evidence type="ECO:0008006" key="3">
    <source>
        <dbReference type="Google" id="ProtNLM"/>
    </source>
</evidence>
<dbReference type="KEGG" id="fak:FUA48_16125"/>
<dbReference type="AlphaFoldDB" id="A0A5B9FYW8"/>
<name>A0A5B9FYW8_9FLAO</name>
<dbReference type="Proteomes" id="UP000321222">
    <property type="component" value="Chromosome"/>
</dbReference>
<evidence type="ECO:0000313" key="2">
    <source>
        <dbReference type="Proteomes" id="UP000321222"/>
    </source>
</evidence>
<dbReference type="OrthoDB" id="1327410at2"/>
<evidence type="ECO:0000313" key="1">
    <source>
        <dbReference type="EMBL" id="QEE51551.1"/>
    </source>
</evidence>
<keyword evidence="2" id="KW-1185">Reference proteome</keyword>
<reference evidence="1 2" key="1">
    <citation type="submission" date="2019-08" db="EMBL/GenBank/DDBJ databases">
        <title>Flavobacterium alkalisoli sp. nov., isolated from rhizosphere soil of Suaeda salsa.</title>
        <authorList>
            <person name="Sun J.-Q."/>
            <person name="Xu L."/>
        </authorList>
    </citation>
    <scope>NUCLEOTIDE SEQUENCE [LARGE SCALE GENOMIC DNA]</scope>
    <source>
        <strain evidence="1 2">XS-5</strain>
    </source>
</reference>
<sequence length="522" mass="61644">MDKKYEKLIKQYEQHCTRIEQATFINIHENPADKNRRIKELEKEYVDWFEWYFPMYAKSKCAKFHRKLAKLIIENDIISLLAEIYRSGAKSVHIDMGIPLFLYVTKRLKFMLLIGKTDQKSKKLIADIQAQLQYNQRFINDYGRKFKYGDWSSGDFTTSDGVKFMCLSIGQDPRGLRVGAERPDYIAVDDVDSKKRCKNDKLSREAYEWVWEDLQGCFDEGAKRRRFIVANNNFHPNTIINQAKKEFKNIIAKAKEAGRPIRHFIVSVKAVKDLISFEPSWPEKTSAEYWRQKFDETPERSFKREYMHEHVQDGEIFKNEHLRYKPRLKLREYDGLVFYGDLSYKDNGDFKSLVLVGKKGREYHRLLVFCRRTSRTNAAKWLYDMYEKHNLENYNIRYYIEGLFAMDEFVNDFDTEGDLRGYHIPVVADKKSKTDKFDRIESMQGIFERGNMYTSTEIQEDPDSKTLDDQLLAFEKGSTANDDGPDSLQSAIAKLNAVTYVDGFETRTTSRRDIINRSKNRY</sequence>
<gene>
    <name evidence="1" type="ORF">FUA48_16125</name>
</gene>
<organism evidence="1 2">
    <name type="scientific">Flavobacterium alkalisoli</name>
    <dbReference type="NCBI Taxonomy" id="2602769"/>
    <lineage>
        <taxon>Bacteria</taxon>
        <taxon>Pseudomonadati</taxon>
        <taxon>Bacteroidota</taxon>
        <taxon>Flavobacteriia</taxon>
        <taxon>Flavobacteriales</taxon>
        <taxon>Flavobacteriaceae</taxon>
        <taxon>Flavobacterium</taxon>
    </lineage>
</organism>
<protein>
    <recommendedName>
        <fullName evidence="3">Terminase large subunit gp17-like C-terminal domain-containing protein</fullName>
    </recommendedName>
</protein>